<comment type="caution">
    <text evidence="5">The sequence shown here is derived from an EMBL/GenBank/DDBJ whole genome shotgun (WGS) entry which is preliminary data.</text>
</comment>
<evidence type="ECO:0000313" key="6">
    <source>
        <dbReference type="Proteomes" id="UP000265955"/>
    </source>
</evidence>
<dbReference type="Gene3D" id="1.10.10.60">
    <property type="entry name" value="Homeodomain-like"/>
    <property type="match status" value="1"/>
</dbReference>
<proteinExistence type="predicted"/>
<dbReference type="InterPro" id="IPR032687">
    <property type="entry name" value="AraC-type_N"/>
</dbReference>
<dbReference type="GO" id="GO:0003700">
    <property type="term" value="F:DNA-binding transcription factor activity"/>
    <property type="evidence" value="ECO:0007669"/>
    <property type="project" value="InterPro"/>
</dbReference>
<keyword evidence="2" id="KW-0238">DNA-binding</keyword>
<dbReference type="SMART" id="SM00342">
    <property type="entry name" value="HTH_ARAC"/>
    <property type="match status" value="1"/>
</dbReference>
<dbReference type="Pfam" id="PF12625">
    <property type="entry name" value="Arabinose_bd"/>
    <property type="match status" value="1"/>
</dbReference>
<dbReference type="RefSeq" id="WP_119768162.1">
    <property type="nucleotide sequence ID" value="NZ_QYUO01000001.1"/>
</dbReference>
<organism evidence="5 6">
    <name type="scientific">Noviherbaspirillum saxi</name>
    <dbReference type="NCBI Taxonomy" id="2320863"/>
    <lineage>
        <taxon>Bacteria</taxon>
        <taxon>Pseudomonadati</taxon>
        <taxon>Pseudomonadota</taxon>
        <taxon>Betaproteobacteria</taxon>
        <taxon>Burkholderiales</taxon>
        <taxon>Oxalobacteraceae</taxon>
        <taxon>Noviherbaspirillum</taxon>
    </lineage>
</organism>
<dbReference type="SUPFAM" id="SSF46689">
    <property type="entry name" value="Homeodomain-like"/>
    <property type="match status" value="1"/>
</dbReference>
<accession>A0A3A3GBD9</accession>
<dbReference type="GO" id="GO:0000976">
    <property type="term" value="F:transcription cis-regulatory region binding"/>
    <property type="evidence" value="ECO:0007669"/>
    <property type="project" value="TreeGrafter"/>
</dbReference>
<gene>
    <name evidence="5" type="ORF">D3871_06565</name>
</gene>
<protein>
    <submittedName>
        <fullName evidence="5">AraC family transcriptional regulator</fullName>
    </submittedName>
</protein>
<dbReference type="Pfam" id="PF12833">
    <property type="entry name" value="HTH_18"/>
    <property type="match status" value="1"/>
</dbReference>
<evidence type="ECO:0000313" key="5">
    <source>
        <dbReference type="EMBL" id="RJF98209.1"/>
    </source>
</evidence>
<keyword evidence="6" id="KW-1185">Reference proteome</keyword>
<evidence type="ECO:0000256" key="3">
    <source>
        <dbReference type="ARBA" id="ARBA00023163"/>
    </source>
</evidence>
<dbReference type="GO" id="GO:0005829">
    <property type="term" value="C:cytosol"/>
    <property type="evidence" value="ECO:0007669"/>
    <property type="project" value="TreeGrafter"/>
</dbReference>
<evidence type="ECO:0000256" key="1">
    <source>
        <dbReference type="ARBA" id="ARBA00023015"/>
    </source>
</evidence>
<feature type="domain" description="HTH araC/xylS-type" evidence="4">
    <location>
        <begin position="232"/>
        <end position="330"/>
    </location>
</feature>
<reference evidence="6" key="1">
    <citation type="submission" date="2018-09" db="EMBL/GenBank/DDBJ databases">
        <authorList>
            <person name="Zhu H."/>
        </authorList>
    </citation>
    <scope>NUCLEOTIDE SEQUENCE [LARGE SCALE GENOMIC DNA]</scope>
    <source>
        <strain evidence="6">K1R23-30</strain>
    </source>
</reference>
<evidence type="ECO:0000259" key="4">
    <source>
        <dbReference type="PROSITE" id="PS01124"/>
    </source>
</evidence>
<dbReference type="AlphaFoldDB" id="A0A3A3GBD9"/>
<dbReference type="PANTHER" id="PTHR47894">
    <property type="entry name" value="HTH-TYPE TRANSCRIPTIONAL REGULATOR GADX"/>
    <property type="match status" value="1"/>
</dbReference>
<evidence type="ECO:0000256" key="2">
    <source>
        <dbReference type="ARBA" id="ARBA00023125"/>
    </source>
</evidence>
<keyword evidence="3" id="KW-0804">Transcription</keyword>
<sequence length="341" mass="38356">MQMLIRSASLNNYVDVGRALGIDPFAQLKAARIAATCLNNPDIKISLAAVGRLLENSAYAAGVEDFGLRMAENRYLSNLGPIALAAREEPTIRKALEAMQRYLPLHNDGMSMLIEEMDGVIVLRAEYMAAGWAPMRQSIELTTGVLFRYLRGFLGNAWTPRMVCFRHAAPKDMTTHRRLFGRRLAFSREFDGIVCEAADLEAPMPNSDPVTARYVHQYLQTLNAQQSATMQDKVRQLIWVLLPSGRCSAEQVARHLDVDRRTIHRQLTQQGETFSALLEQVRRELVARYIADRNRPLNEVAGLLGFSAPSVFSRWFVQQFGCSATAWRTSRHTISQDGLQT</sequence>
<dbReference type="PROSITE" id="PS01124">
    <property type="entry name" value="HTH_ARAC_FAMILY_2"/>
    <property type="match status" value="1"/>
</dbReference>
<keyword evidence="1" id="KW-0805">Transcription regulation</keyword>
<dbReference type="OrthoDB" id="6506763at2"/>
<dbReference type="PANTHER" id="PTHR47894:SF4">
    <property type="entry name" value="HTH-TYPE TRANSCRIPTIONAL REGULATOR GADX"/>
    <property type="match status" value="1"/>
</dbReference>
<dbReference type="Proteomes" id="UP000265955">
    <property type="component" value="Unassembled WGS sequence"/>
</dbReference>
<dbReference type="InterPro" id="IPR009057">
    <property type="entry name" value="Homeodomain-like_sf"/>
</dbReference>
<dbReference type="EMBL" id="QYUO01000001">
    <property type="protein sequence ID" value="RJF98209.1"/>
    <property type="molecule type" value="Genomic_DNA"/>
</dbReference>
<name>A0A3A3GBD9_9BURK</name>
<dbReference type="InterPro" id="IPR018060">
    <property type="entry name" value="HTH_AraC"/>
</dbReference>